<dbReference type="GO" id="GO:0008270">
    <property type="term" value="F:zinc ion binding"/>
    <property type="evidence" value="ECO:0007669"/>
    <property type="project" value="UniProtKB-KW"/>
</dbReference>
<protein>
    <submittedName>
        <fullName evidence="10 11">RING-H2 finger protein ATL39-like</fullName>
    </submittedName>
</protein>
<feature type="signal peptide" evidence="7">
    <location>
        <begin position="1"/>
        <end position="23"/>
    </location>
</feature>
<dbReference type="Proteomes" id="UP000813463">
    <property type="component" value="Chromosome 6"/>
</dbReference>
<accession>A0A9R0K3G5</accession>
<reference evidence="10 11" key="2">
    <citation type="submission" date="2025-05" db="UniProtKB">
        <authorList>
            <consortium name="RefSeq"/>
        </authorList>
    </citation>
    <scope>IDENTIFICATION</scope>
    <source>
        <tissue evidence="10 11">Leaf</tissue>
    </source>
</reference>
<feature type="compositionally biased region" description="Polar residues" evidence="5">
    <location>
        <begin position="90"/>
        <end position="99"/>
    </location>
</feature>
<dbReference type="PANTHER" id="PTHR45798:SF97">
    <property type="entry name" value="ALCOHOL-SENSITIVE RING FINGER PROTEIN 1"/>
    <property type="match status" value="1"/>
</dbReference>
<dbReference type="InterPro" id="IPR052788">
    <property type="entry name" value="RING-type_E3_ligase_ATL"/>
</dbReference>
<evidence type="ECO:0000313" key="10">
    <source>
        <dbReference type="RefSeq" id="XP_021856373.2"/>
    </source>
</evidence>
<feature type="region of interest" description="Disordered" evidence="5">
    <location>
        <begin position="78"/>
        <end position="99"/>
    </location>
</feature>
<keyword evidence="2 4" id="KW-0863">Zinc-finger</keyword>
<gene>
    <name evidence="10 11" type="primary">LOC110795661</name>
</gene>
<keyword evidence="3" id="KW-0862">Zinc</keyword>
<evidence type="ECO:0000256" key="7">
    <source>
        <dbReference type="SAM" id="SignalP"/>
    </source>
</evidence>
<dbReference type="InterPro" id="IPR001841">
    <property type="entry name" value="Znf_RING"/>
</dbReference>
<dbReference type="PROSITE" id="PS50089">
    <property type="entry name" value="ZF_RING_2"/>
    <property type="match status" value="1"/>
</dbReference>
<sequence length="192" mass="21879">MALISSVSLVHAILFVIVSSLLAQLGLSMDDGGGHNTFTLHGIDKWIIQVSLILGSILTLVLIFFIRRFCNKRQQPTPSIQLPNLPPSQVPETSTNPSNTLPETYVLRRLPEEIYRRFPVDTYSTERCNDFSHIDCMICNFSFVDGEELCILPVCRHVFHSHCTSSWFLNHDCRCTLCRHDYFDGFSDDQLV</sequence>
<dbReference type="KEGG" id="soe:110795661"/>
<organism evidence="9 10">
    <name type="scientific">Spinacia oleracea</name>
    <name type="common">Spinach</name>
    <dbReference type="NCBI Taxonomy" id="3562"/>
    <lineage>
        <taxon>Eukaryota</taxon>
        <taxon>Viridiplantae</taxon>
        <taxon>Streptophyta</taxon>
        <taxon>Embryophyta</taxon>
        <taxon>Tracheophyta</taxon>
        <taxon>Spermatophyta</taxon>
        <taxon>Magnoliopsida</taxon>
        <taxon>eudicotyledons</taxon>
        <taxon>Gunneridae</taxon>
        <taxon>Pentapetalae</taxon>
        <taxon>Caryophyllales</taxon>
        <taxon>Chenopodiaceae</taxon>
        <taxon>Chenopodioideae</taxon>
        <taxon>Anserineae</taxon>
        <taxon>Spinacia</taxon>
    </lineage>
</organism>
<evidence type="ECO:0000256" key="3">
    <source>
        <dbReference type="ARBA" id="ARBA00022833"/>
    </source>
</evidence>
<evidence type="ECO:0000256" key="5">
    <source>
        <dbReference type="SAM" id="MobiDB-lite"/>
    </source>
</evidence>
<dbReference type="InterPro" id="IPR013083">
    <property type="entry name" value="Znf_RING/FYVE/PHD"/>
</dbReference>
<proteinExistence type="predicted"/>
<dbReference type="Pfam" id="PF13639">
    <property type="entry name" value="zf-RING_2"/>
    <property type="match status" value="1"/>
</dbReference>
<dbReference type="SUPFAM" id="SSF57850">
    <property type="entry name" value="RING/U-box"/>
    <property type="match status" value="1"/>
</dbReference>
<keyword evidence="1" id="KW-0479">Metal-binding</keyword>
<evidence type="ECO:0000313" key="9">
    <source>
        <dbReference type="Proteomes" id="UP000813463"/>
    </source>
</evidence>
<keyword evidence="7" id="KW-0732">Signal</keyword>
<evidence type="ECO:0000256" key="2">
    <source>
        <dbReference type="ARBA" id="ARBA00022771"/>
    </source>
</evidence>
<evidence type="ECO:0000259" key="8">
    <source>
        <dbReference type="PROSITE" id="PS50089"/>
    </source>
</evidence>
<evidence type="ECO:0000256" key="4">
    <source>
        <dbReference type="PROSITE-ProRule" id="PRU00175"/>
    </source>
</evidence>
<feature type="domain" description="RING-type" evidence="8">
    <location>
        <begin position="136"/>
        <end position="179"/>
    </location>
</feature>
<evidence type="ECO:0000313" key="11">
    <source>
        <dbReference type="RefSeq" id="XP_056689092.1"/>
    </source>
</evidence>
<dbReference type="AlphaFoldDB" id="A0A9R0K3G5"/>
<dbReference type="RefSeq" id="XP_021856373.2">
    <property type="nucleotide sequence ID" value="XM_022000681.2"/>
</dbReference>
<keyword evidence="9" id="KW-1185">Reference proteome</keyword>
<keyword evidence="6" id="KW-0472">Membrane</keyword>
<dbReference type="GeneID" id="110795661"/>
<feature type="transmembrane region" description="Helical" evidence="6">
    <location>
        <begin position="47"/>
        <end position="66"/>
    </location>
</feature>
<dbReference type="RefSeq" id="XP_056689092.1">
    <property type="nucleotide sequence ID" value="XM_056833114.1"/>
</dbReference>
<keyword evidence="6" id="KW-0812">Transmembrane</keyword>
<dbReference type="PANTHER" id="PTHR45798">
    <property type="entry name" value="RING-H2 FINGER PROTEIN ATL61-RELATED-RELATED"/>
    <property type="match status" value="1"/>
</dbReference>
<name>A0A9R0K3G5_SPIOL</name>
<reference evidence="9" key="1">
    <citation type="journal article" date="2021" name="Nat. Commun.">
        <title>Genomic analyses provide insights into spinach domestication and the genetic basis of agronomic traits.</title>
        <authorList>
            <person name="Cai X."/>
            <person name="Sun X."/>
            <person name="Xu C."/>
            <person name="Sun H."/>
            <person name="Wang X."/>
            <person name="Ge C."/>
            <person name="Zhang Z."/>
            <person name="Wang Q."/>
            <person name="Fei Z."/>
            <person name="Jiao C."/>
            <person name="Wang Q."/>
        </authorList>
    </citation>
    <scope>NUCLEOTIDE SEQUENCE [LARGE SCALE GENOMIC DNA]</scope>
    <source>
        <strain evidence="9">cv. Varoflay</strain>
    </source>
</reference>
<feature type="chain" id="PRO_5045020618" evidence="7">
    <location>
        <begin position="24"/>
        <end position="192"/>
    </location>
</feature>
<evidence type="ECO:0000256" key="6">
    <source>
        <dbReference type="SAM" id="Phobius"/>
    </source>
</evidence>
<dbReference type="Gene3D" id="3.30.40.10">
    <property type="entry name" value="Zinc/RING finger domain, C3HC4 (zinc finger)"/>
    <property type="match status" value="1"/>
</dbReference>
<evidence type="ECO:0000256" key="1">
    <source>
        <dbReference type="ARBA" id="ARBA00022723"/>
    </source>
</evidence>
<keyword evidence="6" id="KW-1133">Transmembrane helix</keyword>
<dbReference type="GO" id="GO:0061630">
    <property type="term" value="F:ubiquitin protein ligase activity"/>
    <property type="evidence" value="ECO:0007669"/>
    <property type="project" value="UniProtKB-EC"/>
</dbReference>